<dbReference type="SUPFAM" id="SSF54171">
    <property type="entry name" value="DNA-binding domain"/>
    <property type="match status" value="1"/>
</dbReference>
<dbReference type="Proteomes" id="UP001320460">
    <property type="component" value="Chromosome"/>
</dbReference>
<accession>A0ABN6LWM2</accession>
<reference evidence="5 6" key="1">
    <citation type="submission" date="2021-12" db="EMBL/GenBank/DDBJ databases">
        <title>Complete genome sequence of Phytobacter diazotrophicus TA9734.</title>
        <authorList>
            <person name="Kubota H."/>
            <person name="Nakayama Y."/>
            <person name="Ariyoshi T."/>
        </authorList>
    </citation>
    <scope>NUCLEOTIDE SEQUENCE [LARGE SCALE GENOMIC DNA]</scope>
    <source>
        <strain evidence="5 6">TA9734</strain>
    </source>
</reference>
<dbReference type="InterPro" id="IPR016177">
    <property type="entry name" value="DNA-bd_dom_sf"/>
</dbReference>
<evidence type="ECO:0000259" key="4">
    <source>
        <dbReference type="PROSITE" id="PS51032"/>
    </source>
</evidence>
<proteinExistence type="predicted"/>
<dbReference type="RefSeq" id="WP_052249232.1">
    <property type="nucleotide sequence ID" value="NZ_AP025334.1"/>
</dbReference>
<dbReference type="InterPro" id="IPR036955">
    <property type="entry name" value="AP2/ERF_dom_sf"/>
</dbReference>
<feature type="domain" description="AP2/ERF" evidence="4">
    <location>
        <begin position="110"/>
        <end position="167"/>
    </location>
</feature>
<evidence type="ECO:0000256" key="2">
    <source>
        <dbReference type="ARBA" id="ARBA00023125"/>
    </source>
</evidence>
<sequence length="167" mass="19243">MKQKIANEIAAFIKLKPLIRYDAEQGRVFWAVSPGKRVKIGDEIGVLVHNGYRRFRFQKNLYRTHRLIWWLEKGVLPDLIDHCCAILNERGERDNRIANLRESTGAASQAYRQHRKRNKLGVKGVTQRGSRFRAHIQVNGKLKALGTFDTIEEAASAYNEAASQKWQ</sequence>
<dbReference type="EMBL" id="AP025334">
    <property type="protein sequence ID" value="BDD51978.1"/>
    <property type="molecule type" value="Genomic_DNA"/>
</dbReference>
<gene>
    <name evidence="5" type="ORF">PDTA9734_34650</name>
</gene>
<evidence type="ECO:0000313" key="5">
    <source>
        <dbReference type="EMBL" id="BDD51978.1"/>
    </source>
</evidence>
<keyword evidence="6" id="KW-1185">Reference proteome</keyword>
<dbReference type="PROSITE" id="PS51032">
    <property type="entry name" value="AP2_ERF"/>
    <property type="match status" value="1"/>
</dbReference>
<evidence type="ECO:0000256" key="1">
    <source>
        <dbReference type="ARBA" id="ARBA00023015"/>
    </source>
</evidence>
<evidence type="ECO:0000313" key="6">
    <source>
        <dbReference type="Proteomes" id="UP001320460"/>
    </source>
</evidence>
<dbReference type="InterPro" id="IPR044925">
    <property type="entry name" value="His-Me_finger_sf"/>
</dbReference>
<protein>
    <recommendedName>
        <fullName evidence="4">AP2/ERF domain-containing protein</fullName>
    </recommendedName>
</protein>
<organism evidence="5 6">
    <name type="scientific">Phytobacter diazotrophicus</name>
    <dbReference type="NCBI Taxonomy" id="395631"/>
    <lineage>
        <taxon>Bacteria</taxon>
        <taxon>Pseudomonadati</taxon>
        <taxon>Pseudomonadota</taxon>
        <taxon>Gammaproteobacteria</taxon>
        <taxon>Enterobacterales</taxon>
        <taxon>Enterobacteriaceae</taxon>
        <taxon>Phytobacter</taxon>
    </lineage>
</organism>
<name>A0ABN6LWM2_9ENTR</name>
<keyword evidence="2" id="KW-0238">DNA-binding</keyword>
<dbReference type="SUPFAM" id="SSF54060">
    <property type="entry name" value="His-Me finger endonucleases"/>
    <property type="match status" value="1"/>
</dbReference>
<keyword evidence="1" id="KW-0805">Transcription regulation</keyword>
<dbReference type="Gene3D" id="3.30.730.10">
    <property type="entry name" value="AP2/ERF domain"/>
    <property type="match status" value="1"/>
</dbReference>
<dbReference type="InterPro" id="IPR001471">
    <property type="entry name" value="AP2/ERF_dom"/>
</dbReference>
<evidence type="ECO:0000256" key="3">
    <source>
        <dbReference type="ARBA" id="ARBA00023163"/>
    </source>
</evidence>
<keyword evidence="3" id="KW-0804">Transcription</keyword>